<evidence type="ECO:0000313" key="14">
    <source>
        <dbReference type="Proteomes" id="UP000061362"/>
    </source>
</evidence>
<evidence type="ECO:0000256" key="1">
    <source>
        <dbReference type="ARBA" id="ARBA00004141"/>
    </source>
</evidence>
<dbReference type="GO" id="GO:0022857">
    <property type="term" value="F:transmembrane transporter activity"/>
    <property type="evidence" value="ECO:0007669"/>
    <property type="project" value="InterPro"/>
</dbReference>
<accession>A0A0K1T1U2</accession>
<dbReference type="Pfam" id="PF07690">
    <property type="entry name" value="MFS_1"/>
    <property type="match status" value="1"/>
</dbReference>
<dbReference type="EMBL" id="CP012173">
    <property type="protein sequence ID" value="AKV76374.1"/>
    <property type="molecule type" value="Genomic_DNA"/>
</dbReference>
<dbReference type="AlphaFoldDB" id="A0A0K1T1U2"/>
<dbReference type="GO" id="GO:0016020">
    <property type="term" value="C:membrane"/>
    <property type="evidence" value="ECO:0007669"/>
    <property type="project" value="UniProtKB-SubCell"/>
</dbReference>
<evidence type="ECO:0000256" key="6">
    <source>
        <dbReference type="SAM" id="Phobius"/>
    </source>
</evidence>
<feature type="transmembrane region" description="Helical" evidence="6">
    <location>
        <begin position="403"/>
        <end position="422"/>
    </location>
</feature>
<reference evidence="14 15" key="1">
    <citation type="journal article" date="2015" name="Genome Announc.">
        <title>Complete Genome Sequences of Evolved Arsenate-Resistant Metallosphaera sedula Strains.</title>
        <authorList>
            <person name="Ai C."/>
            <person name="McCarthy S."/>
            <person name="Schackwitz W."/>
            <person name="Martin J."/>
            <person name="Lipzen A."/>
            <person name="Blum P."/>
        </authorList>
    </citation>
    <scope>NUCLEOTIDE SEQUENCE [LARGE SCALE GENOMIC DNA]</scope>
    <source>
        <strain evidence="10 15">ARS120-1</strain>
        <strain evidence="11 14">ARS120-2</strain>
        <strain evidence="8 17">ARS50-1</strain>
        <strain evidence="9 16">ARS50-2</strain>
    </source>
</reference>
<dbReference type="Proteomes" id="UP000056255">
    <property type="component" value="Chromosome"/>
</dbReference>
<evidence type="ECO:0000313" key="15">
    <source>
        <dbReference type="Proteomes" id="UP000062398"/>
    </source>
</evidence>
<dbReference type="EMBL" id="CP012175">
    <property type="protein sequence ID" value="AKV80870.1"/>
    <property type="molecule type" value="Genomic_DNA"/>
</dbReference>
<keyword evidence="4 6" id="KW-1133">Transmembrane helix</keyword>
<evidence type="ECO:0000256" key="3">
    <source>
        <dbReference type="ARBA" id="ARBA00022692"/>
    </source>
</evidence>
<dbReference type="OrthoDB" id="117970at2157"/>
<dbReference type="InterPro" id="IPR036259">
    <property type="entry name" value="MFS_trans_sf"/>
</dbReference>
<dbReference type="PANTHER" id="PTHR42718">
    <property type="entry name" value="MAJOR FACILITATOR SUPERFAMILY MULTIDRUG TRANSPORTER MFSC"/>
    <property type="match status" value="1"/>
</dbReference>
<name>A0A0K1T1U2_9CREN</name>
<keyword evidence="2" id="KW-0813">Transport</keyword>
<proteinExistence type="predicted"/>
<keyword evidence="5 6" id="KW-0472">Membrane</keyword>
<feature type="transmembrane region" description="Helical" evidence="6">
    <location>
        <begin position="75"/>
        <end position="101"/>
    </location>
</feature>
<reference evidence="12 13" key="2">
    <citation type="submission" date="2015-07" db="EMBL/GenBank/DDBJ databases">
        <title>Physiological, transcriptional responses and genome re-sequencing of acid resistant extremely thermoacidophilic Metallosphaera sedula SARC-M1.</title>
        <authorList>
            <person name="Ai C."/>
            <person name="McCarthy S."/>
            <person name="Eckrich V."/>
            <person name="Rudrappa D."/>
            <person name="Qiu G."/>
            <person name="Blum P."/>
        </authorList>
    </citation>
    <scope>NUCLEOTIDE SEQUENCE [LARGE SCALE GENOMIC DNA]</scope>
    <source>
        <strain evidence="12 13">SARC-M1</strain>
    </source>
</reference>
<dbReference type="Proteomes" id="UP000062398">
    <property type="component" value="Chromosome"/>
</dbReference>
<feature type="transmembrane region" description="Helical" evidence="6">
    <location>
        <begin position="195"/>
        <end position="212"/>
    </location>
</feature>
<dbReference type="Proteomes" id="UP000068832">
    <property type="component" value="Chromosome"/>
</dbReference>
<evidence type="ECO:0000313" key="17">
    <source>
        <dbReference type="Proteomes" id="UP000068832"/>
    </source>
</evidence>
<feature type="transmembrane region" description="Helical" evidence="6">
    <location>
        <begin position="361"/>
        <end position="382"/>
    </location>
</feature>
<comment type="subcellular location">
    <subcellularLocation>
        <location evidence="1">Membrane</location>
        <topology evidence="1">Multi-pass membrane protein</topology>
    </subcellularLocation>
</comment>
<evidence type="ECO:0000313" key="12">
    <source>
        <dbReference type="EMBL" id="AKV83115.1"/>
    </source>
</evidence>
<sequence length="483" mass="52834">MNPKGVMRTLLSLTLMLMLVNYVETMVIPALPKIEDQFSTTATTVAWVTSAYLIVGAVASPIFGKLGDRYGKKKVYLISIGFYSLAVLMAGFSPNIYFLIFSRGVQGIGYSTFPLAIAIITDLFPKERVAWAQGILSATLAAGPALGLLVGSYIVQDLGWPYAFHTAFILSLILLGISAKYIVEIPEKTREKIDYLGATFLMLTVVPLLVYLSNGPNVGWTTLSQIALIVVSVVAFPIFLIVERRTSEPLMRLDLFRVRNLMVANVAGLISGTGMFLMFTGLVYYLQLPRPYGLGLTIIESGLLMAPVALVMMTLGPIVGRAINVIGPKPLLVVGSSVSMLGYFLLDTFRYSEYEVLFDVIVTAAGLVNLIIPLVNMVALALPEEQRGIGIGMNTLIRTIGSAIGPVISTVFMDTYVTWLLYDVNGQFIPVAQVPDYSAFHYMYMVAIALMFLSLIASLFTKNYVIKARQEVKREVVEAKHPG</sequence>
<dbReference type="GeneID" id="91755566"/>
<evidence type="ECO:0000313" key="11">
    <source>
        <dbReference type="EMBL" id="AKV80870.1"/>
    </source>
</evidence>
<feature type="transmembrane region" description="Helical" evidence="6">
    <location>
        <begin position="442"/>
        <end position="460"/>
    </location>
</feature>
<dbReference type="SUPFAM" id="SSF103473">
    <property type="entry name" value="MFS general substrate transporter"/>
    <property type="match status" value="1"/>
</dbReference>
<organism evidence="11 14">
    <name type="scientific">Metallosphaera sedula</name>
    <dbReference type="NCBI Taxonomy" id="43687"/>
    <lineage>
        <taxon>Archaea</taxon>
        <taxon>Thermoproteota</taxon>
        <taxon>Thermoprotei</taxon>
        <taxon>Sulfolobales</taxon>
        <taxon>Sulfolobaceae</taxon>
        <taxon>Metallosphaera</taxon>
    </lineage>
</organism>
<feature type="transmembrane region" description="Helical" evidence="6">
    <location>
        <begin position="162"/>
        <end position="183"/>
    </location>
</feature>
<dbReference type="InterPro" id="IPR020846">
    <property type="entry name" value="MFS_dom"/>
</dbReference>
<feature type="transmembrane region" description="Helical" evidence="6">
    <location>
        <begin position="292"/>
        <end position="319"/>
    </location>
</feature>
<dbReference type="EMBL" id="CP012174">
    <property type="protein sequence ID" value="AKV78625.1"/>
    <property type="molecule type" value="Genomic_DNA"/>
</dbReference>
<feature type="transmembrane region" description="Helical" evidence="6">
    <location>
        <begin position="331"/>
        <end position="349"/>
    </location>
</feature>
<dbReference type="Proteomes" id="UP000061362">
    <property type="component" value="Chromosome"/>
</dbReference>
<dbReference type="Gene3D" id="1.20.1720.10">
    <property type="entry name" value="Multidrug resistance protein D"/>
    <property type="match status" value="1"/>
</dbReference>
<evidence type="ECO:0000313" key="8">
    <source>
        <dbReference type="EMBL" id="AKV74134.1"/>
    </source>
</evidence>
<dbReference type="EMBL" id="CP012172">
    <property type="protein sequence ID" value="AKV74134.1"/>
    <property type="molecule type" value="Genomic_DNA"/>
</dbReference>
<gene>
    <name evidence="8" type="ORF">MsedA_1108</name>
    <name evidence="9" type="ORF">MsedB_1110</name>
    <name evidence="10" type="ORF">MsedC_1108</name>
    <name evidence="11" type="ORF">MsedD_1109</name>
    <name evidence="12" type="ORF">MsedE_1111</name>
</gene>
<evidence type="ECO:0000256" key="2">
    <source>
        <dbReference type="ARBA" id="ARBA00022448"/>
    </source>
</evidence>
<feature type="transmembrane region" description="Helical" evidence="6">
    <location>
        <begin position="263"/>
        <end position="286"/>
    </location>
</feature>
<protein>
    <submittedName>
        <fullName evidence="11">MFS transporter</fullName>
    </submittedName>
</protein>
<dbReference type="InterPro" id="IPR011701">
    <property type="entry name" value="MFS"/>
</dbReference>
<evidence type="ECO:0000313" key="10">
    <source>
        <dbReference type="EMBL" id="AKV78625.1"/>
    </source>
</evidence>
<evidence type="ECO:0000259" key="7">
    <source>
        <dbReference type="PROSITE" id="PS50850"/>
    </source>
</evidence>
<evidence type="ECO:0000313" key="9">
    <source>
        <dbReference type="EMBL" id="AKV76374.1"/>
    </source>
</evidence>
<feature type="transmembrane region" description="Helical" evidence="6">
    <location>
        <begin position="41"/>
        <end position="63"/>
    </location>
</feature>
<dbReference type="EMBL" id="CP012176">
    <property type="protein sequence ID" value="AKV83115.1"/>
    <property type="molecule type" value="Genomic_DNA"/>
</dbReference>
<keyword evidence="3 6" id="KW-0812">Transmembrane</keyword>
<dbReference type="PATRIC" id="fig|43687.5.peg.1138"/>
<dbReference type="PROSITE" id="PS50850">
    <property type="entry name" value="MFS"/>
    <property type="match status" value="1"/>
</dbReference>
<feature type="transmembrane region" description="Helical" evidence="6">
    <location>
        <begin position="107"/>
        <end position="124"/>
    </location>
</feature>
<dbReference type="PANTHER" id="PTHR42718:SF9">
    <property type="entry name" value="MAJOR FACILITATOR SUPERFAMILY MULTIDRUG TRANSPORTER MFSC"/>
    <property type="match status" value="1"/>
</dbReference>
<feature type="transmembrane region" description="Helical" evidence="6">
    <location>
        <begin position="218"/>
        <end position="242"/>
    </location>
</feature>
<dbReference type="Gene3D" id="1.20.1250.20">
    <property type="entry name" value="MFS general substrate transporter like domains"/>
    <property type="match status" value="1"/>
</dbReference>
<evidence type="ECO:0000256" key="4">
    <source>
        <dbReference type="ARBA" id="ARBA00022989"/>
    </source>
</evidence>
<dbReference type="CDD" id="cd17504">
    <property type="entry name" value="MFS_MMR_MDR_like"/>
    <property type="match status" value="1"/>
</dbReference>
<feature type="domain" description="Major facilitator superfamily (MFS) profile" evidence="7">
    <location>
        <begin position="9"/>
        <end position="466"/>
    </location>
</feature>
<evidence type="ECO:0000313" key="16">
    <source>
        <dbReference type="Proteomes" id="UP000062475"/>
    </source>
</evidence>
<dbReference type="Proteomes" id="UP000062475">
    <property type="component" value="Chromosome"/>
</dbReference>
<evidence type="ECO:0000256" key="5">
    <source>
        <dbReference type="ARBA" id="ARBA00023136"/>
    </source>
</evidence>
<dbReference type="RefSeq" id="WP_048060049.1">
    <property type="nucleotide sequence ID" value="NZ_AP019770.1"/>
</dbReference>
<feature type="transmembrane region" description="Helical" evidence="6">
    <location>
        <begin position="136"/>
        <end position="156"/>
    </location>
</feature>
<evidence type="ECO:0000313" key="13">
    <source>
        <dbReference type="Proteomes" id="UP000056255"/>
    </source>
</evidence>